<dbReference type="GO" id="GO:0004672">
    <property type="term" value="F:protein kinase activity"/>
    <property type="evidence" value="ECO:0007669"/>
    <property type="project" value="InterPro"/>
</dbReference>
<accession>A0A8A3NTE1</accession>
<dbReference type="InterPro" id="IPR000719">
    <property type="entry name" value="Prot_kinase_dom"/>
</dbReference>
<dbReference type="InterPro" id="IPR038305">
    <property type="entry name" value="HeLo_sf"/>
</dbReference>
<dbReference type="PROSITE" id="PS50011">
    <property type="entry name" value="PROTEIN_KINASE_DOM"/>
    <property type="match status" value="1"/>
</dbReference>
<dbReference type="PANTHER" id="PTHR37542:SF1">
    <property type="entry name" value="PRION-INHIBITION AND PROPAGATION HELO DOMAIN-CONTAINING PROTEIN"/>
    <property type="match status" value="1"/>
</dbReference>
<protein>
    <recommendedName>
        <fullName evidence="1">Protein kinase domain-containing protein</fullName>
    </recommendedName>
</protein>
<dbReference type="Proteomes" id="UP000672032">
    <property type="component" value="Chromosome 1"/>
</dbReference>
<sequence length="566" mass="64076">MAEVLGTALSIVGAVGVLGQIFSGCITAYSLFTTASNLSRDSEKLTCKIRIEEMRLLVWGREWGVLEGRFEEVLRREEHVGNERLRGLAVQILSELYRTMTDFQRLRERYGVVEEGEGEGGKRVIEGGEGEREMEREKEKGSFGLGKLSLRSELSKRVKWVIGDKEKFTVLLQDLKDYNDGLEQLFPPSRLATLHRTWTNELLQGAHRDLGKLRILETASSGVYPGLNISANLKQLKINLDEKETKNFKPTYTLKIQRHALVIKNSDMGRTHGQYKNPSLAEAQEIIVEWVEYEKEDLDARLNHLRRIDDLARMIHSASDRHPDLQTIDCLGYTDDSTSSRYGLIYRTPTRSSSSSTLNALISSNDFRTPDLDDRFKLAHTLSVALWSLHSLDWLHKNLCSSNILFFPSAYSKSPGISRERENVPDIGTPYLLGFDASRPDHMSEMSIASRNPAAANLHRHPSSLHSSSCPRKQYCKSFDIYSLGLVLLEIGLWKILQVYHKPHYSAERFRDKVVLQNLVPGLGSKVGRGYREVVERCLGVREDLTGVEAGVLMEFVVGRLEGLRV</sequence>
<evidence type="ECO:0000313" key="2">
    <source>
        <dbReference type="EMBL" id="QSZ28965.1"/>
    </source>
</evidence>
<organism evidence="2 3">
    <name type="scientific">Monilinia vaccinii-corymbosi</name>
    <dbReference type="NCBI Taxonomy" id="61207"/>
    <lineage>
        <taxon>Eukaryota</taxon>
        <taxon>Fungi</taxon>
        <taxon>Dikarya</taxon>
        <taxon>Ascomycota</taxon>
        <taxon>Pezizomycotina</taxon>
        <taxon>Leotiomycetes</taxon>
        <taxon>Helotiales</taxon>
        <taxon>Sclerotiniaceae</taxon>
        <taxon>Monilinia</taxon>
    </lineage>
</organism>
<dbReference type="Pfam" id="PF14479">
    <property type="entry name" value="HeLo"/>
    <property type="match status" value="1"/>
</dbReference>
<dbReference type="InterPro" id="IPR056002">
    <property type="entry name" value="DUF7580"/>
</dbReference>
<dbReference type="InterPro" id="IPR011009">
    <property type="entry name" value="Kinase-like_dom_sf"/>
</dbReference>
<feature type="domain" description="Protein kinase" evidence="1">
    <location>
        <begin position="213"/>
        <end position="557"/>
    </location>
</feature>
<dbReference type="Gene3D" id="1.20.120.1020">
    <property type="entry name" value="Prion-inhibition and propagation, HeLo domain"/>
    <property type="match status" value="1"/>
</dbReference>
<dbReference type="OrthoDB" id="1911848at2759"/>
<dbReference type="InterPro" id="IPR029498">
    <property type="entry name" value="HeLo_dom"/>
</dbReference>
<dbReference type="AlphaFoldDB" id="A0A8A3NTE1"/>
<dbReference type="Pfam" id="PF24476">
    <property type="entry name" value="DUF7580"/>
    <property type="match status" value="1"/>
</dbReference>
<reference evidence="2" key="1">
    <citation type="submission" date="2020-10" db="EMBL/GenBank/DDBJ databases">
        <title>Genome Sequence of Monilinia vaccinii-corymbosi Sheds Light on Mummy Berry Disease Infection of Blueberry and Mating Type.</title>
        <authorList>
            <person name="Yow A.G."/>
            <person name="Zhang Y."/>
            <person name="Bansal K."/>
            <person name="Eacker S.M."/>
            <person name="Sullivan S."/>
            <person name="Liachko I."/>
            <person name="Cubeta M.A."/>
            <person name="Rollins J.A."/>
            <person name="Ashrafi H."/>
        </authorList>
    </citation>
    <scope>NUCLEOTIDE SEQUENCE</scope>
    <source>
        <strain evidence="2">RL-1</strain>
    </source>
</reference>
<proteinExistence type="predicted"/>
<dbReference type="Gene3D" id="1.10.510.10">
    <property type="entry name" value="Transferase(Phosphotransferase) domain 1"/>
    <property type="match status" value="1"/>
</dbReference>
<dbReference type="GO" id="GO:0005524">
    <property type="term" value="F:ATP binding"/>
    <property type="evidence" value="ECO:0007669"/>
    <property type="project" value="InterPro"/>
</dbReference>
<keyword evidence="3" id="KW-1185">Reference proteome</keyword>
<gene>
    <name evidence="2" type="ORF">DSL72_003472</name>
</gene>
<dbReference type="PANTHER" id="PTHR37542">
    <property type="entry name" value="HELO DOMAIN-CONTAINING PROTEIN-RELATED"/>
    <property type="match status" value="1"/>
</dbReference>
<name>A0A8A3NTE1_9HELO</name>
<evidence type="ECO:0000259" key="1">
    <source>
        <dbReference type="PROSITE" id="PS50011"/>
    </source>
</evidence>
<dbReference type="EMBL" id="CP063405">
    <property type="protein sequence ID" value="QSZ28965.1"/>
    <property type="molecule type" value="Genomic_DNA"/>
</dbReference>
<evidence type="ECO:0000313" key="3">
    <source>
        <dbReference type="Proteomes" id="UP000672032"/>
    </source>
</evidence>
<dbReference type="SUPFAM" id="SSF56112">
    <property type="entry name" value="Protein kinase-like (PK-like)"/>
    <property type="match status" value="1"/>
</dbReference>